<dbReference type="Gene3D" id="2.40.70.10">
    <property type="entry name" value="Acid Proteases"/>
    <property type="match status" value="1"/>
</dbReference>
<proteinExistence type="predicted"/>
<dbReference type="PANTHER" id="PTHR46148:SF60">
    <property type="entry name" value="CHROMO DOMAIN-CONTAINING PROTEIN"/>
    <property type="match status" value="1"/>
</dbReference>
<reference evidence="1" key="1">
    <citation type="submission" date="2020-07" db="EMBL/GenBank/DDBJ databases">
        <authorList>
            <person name="Lin J."/>
        </authorList>
    </citation>
    <scope>NUCLEOTIDE SEQUENCE</scope>
</reference>
<name>A0A6V7PER8_ANACO</name>
<protein>
    <recommendedName>
        <fullName evidence="2">Chromo domain-containing protein</fullName>
    </recommendedName>
</protein>
<organism evidence="1">
    <name type="scientific">Ananas comosus var. bracteatus</name>
    <name type="common">red pineapple</name>
    <dbReference type="NCBI Taxonomy" id="296719"/>
    <lineage>
        <taxon>Eukaryota</taxon>
        <taxon>Viridiplantae</taxon>
        <taxon>Streptophyta</taxon>
        <taxon>Embryophyta</taxon>
        <taxon>Tracheophyta</taxon>
        <taxon>Spermatophyta</taxon>
        <taxon>Magnoliopsida</taxon>
        <taxon>Liliopsida</taxon>
        <taxon>Poales</taxon>
        <taxon>Bromeliaceae</taxon>
        <taxon>Bromelioideae</taxon>
        <taxon>Ananas</taxon>
    </lineage>
</organism>
<dbReference type="InterPro" id="IPR021109">
    <property type="entry name" value="Peptidase_aspartic_dom_sf"/>
</dbReference>
<dbReference type="PANTHER" id="PTHR46148">
    <property type="entry name" value="CHROMO DOMAIN-CONTAINING PROTEIN"/>
    <property type="match status" value="1"/>
</dbReference>
<evidence type="ECO:0008006" key="2">
    <source>
        <dbReference type="Google" id="ProtNLM"/>
    </source>
</evidence>
<sequence length="173" mass="20213">MHDILIEASDKWRVESPGSTFNTHGVRLVSGANRRLGNALRTLGLQKLEAYDVILGMDWLSKYHATIDCKSRVITIREPRQEDSLIGLVRARALLRRCRRQSKKVEFEPVDLQENTTYEEYPVCILDREVKELRNRTIPYVKVQWSDHSGREATWELGEAMRESYPHLFDQEN</sequence>
<accession>A0A6V7PER8</accession>
<dbReference type="Pfam" id="PF08284">
    <property type="entry name" value="RVP_2"/>
    <property type="match status" value="1"/>
</dbReference>
<dbReference type="AlphaFoldDB" id="A0A6V7PER8"/>
<evidence type="ECO:0000313" key="1">
    <source>
        <dbReference type="EMBL" id="CAD1829243.1"/>
    </source>
</evidence>
<dbReference type="EMBL" id="LR862147">
    <property type="protein sequence ID" value="CAD1829243.1"/>
    <property type="molecule type" value="Genomic_DNA"/>
</dbReference>
<gene>
    <name evidence="1" type="ORF">CB5_LOCUS12454</name>
</gene>